<evidence type="ECO:0000313" key="3">
    <source>
        <dbReference type="EMBL" id="TQM67797.1"/>
    </source>
</evidence>
<evidence type="ECO:0000256" key="2">
    <source>
        <dbReference type="SAM" id="SignalP"/>
    </source>
</evidence>
<accession>A0A543IB78</accession>
<evidence type="ECO:0000256" key="1">
    <source>
        <dbReference type="ARBA" id="ARBA00010457"/>
    </source>
</evidence>
<evidence type="ECO:0000313" key="4">
    <source>
        <dbReference type="Proteomes" id="UP000316706"/>
    </source>
</evidence>
<dbReference type="AlphaFoldDB" id="A0A543IB78"/>
<keyword evidence="4" id="KW-1185">Reference proteome</keyword>
<sequence>MIIRILHTEEQPMRPSARTAVVLAAAGAVLAPPAAGPALADPGSIDITAVTGPTRVYDDAYAGTETEIYTVRQGNSTIVGLQVSGFPREAAGRTFGVHVHVNACGPRPEDAGPHYANPDAAPGTPLREKEIWLDVRIGRDGTGSSRADVPWRVAPGAAGSLVIHAERTDPATGDAGARLTCTFLPF</sequence>
<dbReference type="EMBL" id="VFPO01000001">
    <property type="protein sequence ID" value="TQM67797.1"/>
    <property type="molecule type" value="Genomic_DNA"/>
</dbReference>
<dbReference type="InterPro" id="IPR036423">
    <property type="entry name" value="SOD-like_Cu/Zn_dom_sf"/>
</dbReference>
<reference evidence="3 4" key="1">
    <citation type="submission" date="2019-06" db="EMBL/GenBank/DDBJ databases">
        <title>Sequencing the genomes of 1000 actinobacteria strains.</title>
        <authorList>
            <person name="Klenk H.-P."/>
        </authorList>
    </citation>
    <scope>NUCLEOTIDE SEQUENCE [LARGE SCALE GENOMIC DNA]</scope>
    <source>
        <strain evidence="3 4">DSM 45043</strain>
    </source>
</reference>
<comment type="similarity">
    <text evidence="1">Belongs to the Cu-Zn superoxide dismutase family.</text>
</comment>
<organism evidence="3 4">
    <name type="scientific">Actinomadura hallensis</name>
    <dbReference type="NCBI Taxonomy" id="337895"/>
    <lineage>
        <taxon>Bacteria</taxon>
        <taxon>Bacillati</taxon>
        <taxon>Actinomycetota</taxon>
        <taxon>Actinomycetes</taxon>
        <taxon>Streptosporangiales</taxon>
        <taxon>Thermomonosporaceae</taxon>
        <taxon>Actinomadura</taxon>
    </lineage>
</organism>
<dbReference type="SUPFAM" id="SSF49329">
    <property type="entry name" value="Cu,Zn superoxide dismutase-like"/>
    <property type="match status" value="1"/>
</dbReference>
<name>A0A543IB78_9ACTN</name>
<keyword evidence="2" id="KW-0732">Signal</keyword>
<dbReference type="Gene3D" id="2.60.40.200">
    <property type="entry name" value="Superoxide dismutase, copper/zinc binding domain"/>
    <property type="match status" value="1"/>
</dbReference>
<dbReference type="Proteomes" id="UP000316706">
    <property type="component" value="Unassembled WGS sequence"/>
</dbReference>
<feature type="chain" id="PRO_5021928190" evidence="2">
    <location>
        <begin position="41"/>
        <end position="186"/>
    </location>
</feature>
<gene>
    <name evidence="3" type="ORF">FHX41_1418</name>
</gene>
<dbReference type="GO" id="GO:0046872">
    <property type="term" value="F:metal ion binding"/>
    <property type="evidence" value="ECO:0007669"/>
    <property type="project" value="InterPro"/>
</dbReference>
<feature type="signal peptide" evidence="2">
    <location>
        <begin position="1"/>
        <end position="40"/>
    </location>
</feature>
<proteinExistence type="inferred from homology"/>
<dbReference type="GO" id="GO:0006801">
    <property type="term" value="P:superoxide metabolic process"/>
    <property type="evidence" value="ECO:0007669"/>
    <property type="project" value="InterPro"/>
</dbReference>
<protein>
    <submittedName>
        <fullName evidence="3">Cu-Zn family superoxide dismutase</fullName>
    </submittedName>
</protein>
<comment type="caution">
    <text evidence="3">The sequence shown here is derived from an EMBL/GenBank/DDBJ whole genome shotgun (WGS) entry which is preliminary data.</text>
</comment>